<dbReference type="InterPro" id="IPR000182">
    <property type="entry name" value="GNAT_dom"/>
</dbReference>
<dbReference type="KEGG" id="vbo:CKY39_00185"/>
<evidence type="ECO:0000259" key="3">
    <source>
        <dbReference type="PROSITE" id="PS51186"/>
    </source>
</evidence>
<feature type="domain" description="N-acetyltransferase" evidence="3">
    <location>
        <begin position="8"/>
        <end position="156"/>
    </location>
</feature>
<dbReference type="CDD" id="cd04301">
    <property type="entry name" value="NAT_SF"/>
    <property type="match status" value="1"/>
</dbReference>
<dbReference type="AlphaFoldDB" id="A0A250DBV7"/>
<dbReference type="InterPro" id="IPR016181">
    <property type="entry name" value="Acyl_CoA_acyltransferase"/>
</dbReference>
<dbReference type="InterPro" id="IPR050832">
    <property type="entry name" value="Bact_Acetyltransf"/>
</dbReference>
<dbReference type="RefSeq" id="WP_095743034.1">
    <property type="nucleotide sequence ID" value="NZ_CP023284.1"/>
</dbReference>
<gene>
    <name evidence="4" type="ORF">CKY39_00185</name>
</gene>
<reference evidence="4 5" key="1">
    <citation type="submission" date="2017-09" db="EMBL/GenBank/DDBJ databases">
        <title>The diverse metabolic capabilities of V. boronicumulans make it an excellent choice for continued studies on novel biodegradation.</title>
        <authorList>
            <person name="Sun S."/>
        </authorList>
    </citation>
    <scope>NUCLEOTIDE SEQUENCE [LARGE SCALE GENOMIC DNA]</scope>
    <source>
        <strain evidence="4 5">J1</strain>
    </source>
</reference>
<dbReference type="Gene3D" id="3.40.630.30">
    <property type="match status" value="1"/>
</dbReference>
<dbReference type="EMBL" id="CP023284">
    <property type="protein sequence ID" value="ATA51820.1"/>
    <property type="molecule type" value="Genomic_DNA"/>
</dbReference>
<evidence type="ECO:0000313" key="4">
    <source>
        <dbReference type="EMBL" id="ATA51820.1"/>
    </source>
</evidence>
<evidence type="ECO:0000256" key="1">
    <source>
        <dbReference type="ARBA" id="ARBA00022679"/>
    </source>
</evidence>
<name>A0A250DBV7_9BURK</name>
<keyword evidence="1 4" id="KW-0808">Transferase</keyword>
<dbReference type="PANTHER" id="PTHR43877">
    <property type="entry name" value="AMINOALKYLPHOSPHONATE N-ACETYLTRANSFERASE-RELATED-RELATED"/>
    <property type="match status" value="1"/>
</dbReference>
<evidence type="ECO:0000256" key="2">
    <source>
        <dbReference type="ARBA" id="ARBA00023315"/>
    </source>
</evidence>
<dbReference type="GO" id="GO:0016747">
    <property type="term" value="F:acyltransferase activity, transferring groups other than amino-acyl groups"/>
    <property type="evidence" value="ECO:0007669"/>
    <property type="project" value="InterPro"/>
</dbReference>
<dbReference type="Proteomes" id="UP000217154">
    <property type="component" value="Chromosome"/>
</dbReference>
<evidence type="ECO:0000313" key="5">
    <source>
        <dbReference type="Proteomes" id="UP000217154"/>
    </source>
</evidence>
<sequence length="158" mass="17716">MSDNAAPWHLRRATADDVATVTACAVEAFRTYIPRLGLTPRPMTRDYAQAIAHLQVWVAERPEQQIGAALLLDVTDEGFLIDVIAVHPDHQGSGAGRALLELAEREALRQGHASIYLFTNEKMTENLALYQRIGYVEFRRESLDGRTRVYLRKPLTSA</sequence>
<keyword evidence="2" id="KW-0012">Acyltransferase</keyword>
<protein>
    <submittedName>
        <fullName evidence="4">GNAT family N-acetyltransferase</fullName>
    </submittedName>
</protein>
<dbReference type="SUPFAM" id="SSF55729">
    <property type="entry name" value="Acyl-CoA N-acyltransferases (Nat)"/>
    <property type="match status" value="1"/>
</dbReference>
<accession>A0A250DBV7</accession>
<dbReference type="PROSITE" id="PS51186">
    <property type="entry name" value="GNAT"/>
    <property type="match status" value="1"/>
</dbReference>
<organism evidence="4 5">
    <name type="scientific">Variovorax boronicumulans</name>
    <dbReference type="NCBI Taxonomy" id="436515"/>
    <lineage>
        <taxon>Bacteria</taxon>
        <taxon>Pseudomonadati</taxon>
        <taxon>Pseudomonadota</taxon>
        <taxon>Betaproteobacteria</taxon>
        <taxon>Burkholderiales</taxon>
        <taxon>Comamonadaceae</taxon>
        <taxon>Variovorax</taxon>
    </lineage>
</organism>
<proteinExistence type="predicted"/>
<dbReference type="Pfam" id="PF13508">
    <property type="entry name" value="Acetyltransf_7"/>
    <property type="match status" value="1"/>
</dbReference>